<keyword evidence="2" id="KW-1185">Reference proteome</keyword>
<dbReference type="WBParaSite" id="HPBE_0000468501-mRNA-1">
    <property type="protein sequence ID" value="HPBE_0000468501-mRNA-1"/>
    <property type="gene ID" value="HPBE_0000468501"/>
</dbReference>
<gene>
    <name evidence="1" type="ORF">HPBE_LOCUS4686</name>
</gene>
<proteinExistence type="predicted"/>
<reference evidence="3" key="2">
    <citation type="submission" date="2019-09" db="UniProtKB">
        <authorList>
            <consortium name="WormBaseParasite"/>
        </authorList>
    </citation>
    <scope>IDENTIFICATION</scope>
</reference>
<dbReference type="PANTHER" id="PTHR46238">
    <property type="entry name" value="REVERSE TRANSCRIPTASE DOMAIN-CONTAINING PROTEIN"/>
    <property type="match status" value="1"/>
</dbReference>
<accession>A0A183FEA2</accession>
<dbReference type="AlphaFoldDB" id="A0A183FEA2"/>
<dbReference type="EMBL" id="UZAH01025349">
    <property type="protein sequence ID" value="VDO62083.1"/>
    <property type="molecule type" value="Genomic_DNA"/>
</dbReference>
<dbReference type="PANTHER" id="PTHR46238:SF8">
    <property type="entry name" value="ENDONUCLEASE_EXONUCLEASE_PHOSPHATASE DOMAIN-CONTAINING PROTEIN"/>
    <property type="match status" value="1"/>
</dbReference>
<organism evidence="2 3">
    <name type="scientific">Heligmosomoides polygyrus</name>
    <name type="common">Parasitic roundworm</name>
    <dbReference type="NCBI Taxonomy" id="6339"/>
    <lineage>
        <taxon>Eukaryota</taxon>
        <taxon>Metazoa</taxon>
        <taxon>Ecdysozoa</taxon>
        <taxon>Nematoda</taxon>
        <taxon>Chromadorea</taxon>
        <taxon>Rhabditida</taxon>
        <taxon>Rhabditina</taxon>
        <taxon>Rhabditomorpha</taxon>
        <taxon>Strongyloidea</taxon>
        <taxon>Heligmosomidae</taxon>
        <taxon>Heligmosomoides</taxon>
    </lineage>
</organism>
<dbReference type="Proteomes" id="UP000050761">
    <property type="component" value="Unassembled WGS sequence"/>
</dbReference>
<sequence length="178" mass="20255">MVGRDTRTQADLDNHNDQWISARPKQFRYDAIKKLADRWQQGEQFLATFGNVVASTFSLRLLLDGLKLNVKKTEYLTPNVTYSGSIKVKGIELPRTAVFKYLGLTGVLCDKKIPERFKSKIYRAVVRPIAMYGVDCWHVTKEVETSLSVIEPKMLRWTAGVMRMASETMSFGSSVSRI</sequence>
<protein>
    <submittedName>
        <fullName evidence="3">Reverse transcriptase domain-containing protein</fullName>
    </submittedName>
</protein>
<reference evidence="1 2" key="1">
    <citation type="submission" date="2018-11" db="EMBL/GenBank/DDBJ databases">
        <authorList>
            <consortium name="Pathogen Informatics"/>
        </authorList>
    </citation>
    <scope>NUCLEOTIDE SEQUENCE [LARGE SCALE GENOMIC DNA]</scope>
</reference>
<name>A0A183FEA2_HELPZ</name>
<evidence type="ECO:0000313" key="3">
    <source>
        <dbReference type="WBParaSite" id="HPBE_0000468501-mRNA-1"/>
    </source>
</evidence>
<evidence type="ECO:0000313" key="1">
    <source>
        <dbReference type="EMBL" id="VDO62083.1"/>
    </source>
</evidence>
<accession>A0A3P7YBH6</accession>
<evidence type="ECO:0000313" key="2">
    <source>
        <dbReference type="Proteomes" id="UP000050761"/>
    </source>
</evidence>
<dbReference type="OrthoDB" id="5849210at2759"/>